<keyword evidence="1" id="KW-0472">Membrane</keyword>
<reference evidence="2 3" key="1">
    <citation type="journal article" date="2014" name="Genome Announc.">
        <title>Draft Genome Sequence of Lutibaculum baratangense Strain AMV1T, Isolated from a Mud Volcano in Andamans, India.</title>
        <authorList>
            <person name="Singh A."/>
            <person name="Sreenivas A."/>
            <person name="Sathyanarayana Reddy G."/>
            <person name="Pinnaka A.K."/>
            <person name="Shivaji S."/>
        </authorList>
    </citation>
    <scope>NUCLEOTIDE SEQUENCE [LARGE SCALE GENOMIC DNA]</scope>
    <source>
        <strain evidence="2 3">AMV1</strain>
    </source>
</reference>
<organism evidence="2 3">
    <name type="scientific">Lutibaculum baratangense AMV1</name>
    <dbReference type="NCBI Taxonomy" id="631454"/>
    <lineage>
        <taxon>Bacteria</taxon>
        <taxon>Pseudomonadati</taxon>
        <taxon>Pseudomonadota</taxon>
        <taxon>Alphaproteobacteria</taxon>
        <taxon>Hyphomicrobiales</taxon>
        <taxon>Tepidamorphaceae</taxon>
        <taxon>Lutibaculum</taxon>
    </lineage>
</organism>
<evidence type="ECO:0000256" key="1">
    <source>
        <dbReference type="SAM" id="Phobius"/>
    </source>
</evidence>
<evidence type="ECO:0000313" key="2">
    <source>
        <dbReference type="EMBL" id="ESR23305.1"/>
    </source>
</evidence>
<feature type="transmembrane region" description="Helical" evidence="1">
    <location>
        <begin position="83"/>
        <end position="102"/>
    </location>
</feature>
<dbReference type="RefSeq" id="WP_023433491.1">
    <property type="nucleotide sequence ID" value="NZ_AWXZ01000039.1"/>
</dbReference>
<dbReference type="OrthoDB" id="281633at2"/>
<sequence length="177" mass="19129">MIGQAIALVLSNFTATFFVLGVVAAVISITVRRGWTDGGRIAEEFLAFYLLFNIFLSFFYNFVMHVFFGDMAASFIGWQNSPFQAEVGFASLGFAVVGLMAFRAGAGLRLAAVVGPACFLLGAAGGHVYQMITAHNFAPGNAGAIFWTDILIPLLGLALVWWRHHREPGRRHVAASA</sequence>
<keyword evidence="1" id="KW-1133">Transmembrane helix</keyword>
<dbReference type="Proteomes" id="UP000017819">
    <property type="component" value="Unassembled WGS sequence"/>
</dbReference>
<dbReference type="eggNOG" id="ENOG50335JP">
    <property type="taxonomic scope" value="Bacteria"/>
</dbReference>
<dbReference type="GO" id="GO:0016829">
    <property type="term" value="F:lyase activity"/>
    <property type="evidence" value="ECO:0007669"/>
    <property type="project" value="UniProtKB-KW"/>
</dbReference>
<comment type="caution">
    <text evidence="2">The sequence shown here is derived from an EMBL/GenBank/DDBJ whole genome shotgun (WGS) entry which is preliminary data.</text>
</comment>
<feature type="transmembrane region" description="Helical" evidence="1">
    <location>
        <begin position="6"/>
        <end position="29"/>
    </location>
</feature>
<dbReference type="EMBL" id="AWXZ01000039">
    <property type="protein sequence ID" value="ESR23305.1"/>
    <property type="molecule type" value="Genomic_DNA"/>
</dbReference>
<keyword evidence="2" id="KW-0456">Lyase</keyword>
<dbReference type="InterPro" id="IPR046740">
    <property type="entry name" value="DUF6790"/>
</dbReference>
<keyword evidence="3" id="KW-1185">Reference proteome</keyword>
<feature type="transmembrane region" description="Helical" evidence="1">
    <location>
        <begin position="109"/>
        <end position="132"/>
    </location>
</feature>
<feature type="transmembrane region" description="Helical" evidence="1">
    <location>
        <begin position="41"/>
        <end position="63"/>
    </location>
</feature>
<accession>V4RJ59</accession>
<name>V4RJ59_9HYPH</name>
<feature type="transmembrane region" description="Helical" evidence="1">
    <location>
        <begin position="144"/>
        <end position="162"/>
    </location>
</feature>
<protein>
    <submittedName>
        <fullName evidence="2">Formate hydrogenlyase subunit 3/Multisubunit Na+/H+ antiporter, MnhD subunit</fullName>
    </submittedName>
</protein>
<evidence type="ECO:0000313" key="3">
    <source>
        <dbReference type="Proteomes" id="UP000017819"/>
    </source>
</evidence>
<dbReference type="PATRIC" id="fig|631454.5.peg.3333"/>
<proteinExistence type="predicted"/>
<gene>
    <name evidence="2" type="ORF">N177_3373</name>
</gene>
<keyword evidence="1" id="KW-0812">Transmembrane</keyword>
<dbReference type="Pfam" id="PF20589">
    <property type="entry name" value="DUF6790"/>
    <property type="match status" value="1"/>
</dbReference>
<dbReference type="AlphaFoldDB" id="V4RJ59"/>